<reference evidence="1" key="1">
    <citation type="submission" date="2021-10" db="EMBL/GenBank/DDBJ databases">
        <title>Melipona bicolor Genome sequencing and assembly.</title>
        <authorList>
            <person name="Araujo N.S."/>
            <person name="Arias M.C."/>
        </authorList>
    </citation>
    <scope>NUCLEOTIDE SEQUENCE</scope>
    <source>
        <strain evidence="1">USP_2M_L1-L4_2017</strain>
        <tissue evidence="1">Whole body</tissue>
    </source>
</reference>
<dbReference type="Proteomes" id="UP001177670">
    <property type="component" value="Unassembled WGS sequence"/>
</dbReference>
<protein>
    <submittedName>
        <fullName evidence="1">Uncharacterized protein</fullName>
    </submittedName>
</protein>
<accession>A0AA40G691</accession>
<evidence type="ECO:0000313" key="1">
    <source>
        <dbReference type="EMBL" id="KAK1131807.1"/>
    </source>
</evidence>
<keyword evidence="2" id="KW-1185">Reference proteome</keyword>
<organism evidence="1 2">
    <name type="scientific">Melipona bicolor</name>
    <dbReference type="NCBI Taxonomy" id="60889"/>
    <lineage>
        <taxon>Eukaryota</taxon>
        <taxon>Metazoa</taxon>
        <taxon>Ecdysozoa</taxon>
        <taxon>Arthropoda</taxon>
        <taxon>Hexapoda</taxon>
        <taxon>Insecta</taxon>
        <taxon>Pterygota</taxon>
        <taxon>Neoptera</taxon>
        <taxon>Endopterygota</taxon>
        <taxon>Hymenoptera</taxon>
        <taxon>Apocrita</taxon>
        <taxon>Aculeata</taxon>
        <taxon>Apoidea</taxon>
        <taxon>Anthophila</taxon>
        <taxon>Apidae</taxon>
        <taxon>Melipona</taxon>
    </lineage>
</organism>
<dbReference type="AlphaFoldDB" id="A0AA40G691"/>
<dbReference type="EMBL" id="JAHYIQ010000005">
    <property type="protein sequence ID" value="KAK1131807.1"/>
    <property type="molecule type" value="Genomic_DNA"/>
</dbReference>
<evidence type="ECO:0000313" key="2">
    <source>
        <dbReference type="Proteomes" id="UP001177670"/>
    </source>
</evidence>
<comment type="caution">
    <text evidence="1">The sequence shown here is derived from an EMBL/GenBank/DDBJ whole genome shotgun (WGS) entry which is preliminary data.</text>
</comment>
<sequence>MTVYCEELFSEYERIVAEREKLLAFLCETEKENANMDRLGKNINNRMEGLKSQLEIVRKGTKQQVDSVENRIKLQEVRVRRMKLDYQCKIQYLNGVIKQQENIIEKLQNPSQENSTRRIVQKTNDANIDTYTETKNS</sequence>
<name>A0AA40G691_9HYME</name>
<gene>
    <name evidence="1" type="ORF">K0M31_015964</name>
</gene>
<proteinExistence type="predicted"/>